<dbReference type="Gene3D" id="1.10.10.10">
    <property type="entry name" value="Winged helix-like DNA-binding domain superfamily/Winged helix DNA-binding domain"/>
    <property type="match status" value="1"/>
</dbReference>
<dbReference type="InterPro" id="IPR005149">
    <property type="entry name" value="Tscrpt_reg_PadR_N"/>
</dbReference>
<name>A0A1H5KSW5_9MICC</name>
<evidence type="ECO:0000259" key="2">
    <source>
        <dbReference type="Pfam" id="PF03551"/>
    </source>
</evidence>
<dbReference type="PANTHER" id="PTHR43252:SF2">
    <property type="entry name" value="TRANSCRIPTION REGULATOR, PADR-LIKE FAMILY"/>
    <property type="match status" value="1"/>
</dbReference>
<feature type="region of interest" description="Disordered" evidence="1">
    <location>
        <begin position="1"/>
        <end position="109"/>
    </location>
</feature>
<dbReference type="Proteomes" id="UP000182725">
    <property type="component" value="Unassembled WGS sequence"/>
</dbReference>
<dbReference type="AlphaFoldDB" id="A0A1H5KSW5"/>
<sequence length="252" mass="26135">MKSFNFPHEHPDSQGNNNQRDFRRGPRARRNNDATPPTGEGEFTDPRGGFPGFPGREGRGGHHGPRGGRGFGPLGGGGPGFGPRGGGGPGFGPRGGGGPGFGPRGGGRVRKGNVRSAILSLLSQHSYNGYGMIGAIAAHTDGAWRPSPGSIYPALAALQSEGLIESTGTSKRTEFELTEAGKAYVAENAQEMAQVWADVNEEAGAATDLRLGMGKLVGAVQQIGMAGTEDQIKAATEALDTARRTIYKLLAD</sequence>
<feature type="compositionally biased region" description="Gly residues" evidence="1">
    <location>
        <begin position="67"/>
        <end position="106"/>
    </location>
</feature>
<protein>
    <submittedName>
        <fullName evidence="3">Transcriptional regulator PadR-like family protein</fullName>
    </submittedName>
</protein>
<dbReference type="InterPro" id="IPR036390">
    <property type="entry name" value="WH_DNA-bd_sf"/>
</dbReference>
<evidence type="ECO:0000313" key="3">
    <source>
        <dbReference type="EMBL" id="SEE67487.1"/>
    </source>
</evidence>
<proteinExistence type="predicted"/>
<evidence type="ECO:0000313" key="4">
    <source>
        <dbReference type="Proteomes" id="UP000182725"/>
    </source>
</evidence>
<dbReference type="PANTHER" id="PTHR43252">
    <property type="entry name" value="TRANSCRIPTIONAL REGULATOR YQJI"/>
    <property type="match status" value="1"/>
</dbReference>
<feature type="domain" description="Transcription regulator PadR N-terminal" evidence="2">
    <location>
        <begin position="118"/>
        <end position="186"/>
    </location>
</feature>
<gene>
    <name evidence="3" type="ORF">SAMN04489740_2139</name>
</gene>
<accession>A0A1H5KSW5</accession>
<reference evidence="3 4" key="1">
    <citation type="submission" date="2016-10" db="EMBL/GenBank/DDBJ databases">
        <authorList>
            <person name="de Groot N.N."/>
        </authorList>
    </citation>
    <scope>NUCLEOTIDE SEQUENCE [LARGE SCALE GENOMIC DNA]</scope>
    <source>
        <strain evidence="3 4">DSM 22274</strain>
    </source>
</reference>
<dbReference type="InterPro" id="IPR036388">
    <property type="entry name" value="WH-like_DNA-bd_sf"/>
</dbReference>
<evidence type="ECO:0000256" key="1">
    <source>
        <dbReference type="SAM" id="MobiDB-lite"/>
    </source>
</evidence>
<dbReference type="EMBL" id="FNTV01000001">
    <property type="protein sequence ID" value="SEE67487.1"/>
    <property type="molecule type" value="Genomic_DNA"/>
</dbReference>
<dbReference type="Pfam" id="PF03551">
    <property type="entry name" value="PadR"/>
    <property type="match status" value="1"/>
</dbReference>
<organism evidence="3 4">
    <name type="scientific">Arthrobacter alpinus</name>
    <dbReference type="NCBI Taxonomy" id="656366"/>
    <lineage>
        <taxon>Bacteria</taxon>
        <taxon>Bacillati</taxon>
        <taxon>Actinomycetota</taxon>
        <taxon>Actinomycetes</taxon>
        <taxon>Micrococcales</taxon>
        <taxon>Micrococcaceae</taxon>
        <taxon>Arthrobacter</taxon>
    </lineage>
</organism>
<dbReference type="SUPFAM" id="SSF46785">
    <property type="entry name" value="Winged helix' DNA-binding domain"/>
    <property type="match status" value="1"/>
</dbReference>